<dbReference type="OrthoDB" id="7959276at2"/>
<accession>A0A348FWG9</accession>
<protein>
    <submittedName>
        <fullName evidence="2">Uncharacterized protein</fullName>
    </submittedName>
</protein>
<feature type="chain" id="PRO_5016855933" evidence="1">
    <location>
        <begin position="19"/>
        <end position="204"/>
    </location>
</feature>
<keyword evidence="3" id="KW-1185">Reference proteome</keyword>
<dbReference type="KEGG" id="blag:BLTE_03370"/>
<dbReference type="AlphaFoldDB" id="A0A348FWG9"/>
<sequence>MTAFGRFVAALAVPLALAAPLAFGPAGAALAETSAAETAEASRCPGIADAAERLRCFDAESAKATQTDKAARTDRPAAETQPAGWVLERRRDPLTDGVACVISPPGRPDVRVGREEMVVRFGQRGGVARYRFRIDNSEPSRVRTLPRRDRAVQEVRFRGKVFDRILVGRRLVLEVTTFGAGVVTEEFDLAGLSAQHDRLLRECP</sequence>
<evidence type="ECO:0000256" key="1">
    <source>
        <dbReference type="SAM" id="SignalP"/>
    </source>
</evidence>
<feature type="signal peptide" evidence="1">
    <location>
        <begin position="1"/>
        <end position="18"/>
    </location>
</feature>
<dbReference type="RefSeq" id="WP_126397025.1">
    <property type="nucleotide sequence ID" value="NZ_AP018907.1"/>
</dbReference>
<gene>
    <name evidence="2" type="ORF">BLTE_03370</name>
</gene>
<evidence type="ECO:0000313" key="2">
    <source>
        <dbReference type="EMBL" id="BBF91652.1"/>
    </source>
</evidence>
<name>A0A348FWG9_9HYPH</name>
<dbReference type="EMBL" id="AP018907">
    <property type="protein sequence ID" value="BBF91652.1"/>
    <property type="molecule type" value="Genomic_DNA"/>
</dbReference>
<reference evidence="2 3" key="1">
    <citation type="submission" date="2018-08" db="EMBL/GenBank/DDBJ databases">
        <title>Complete genome sequencing of Blastochloris tepida GI.</title>
        <authorList>
            <person name="Tsukatani Y."/>
            <person name="Mori H."/>
        </authorList>
    </citation>
    <scope>NUCLEOTIDE SEQUENCE [LARGE SCALE GENOMIC DNA]</scope>
    <source>
        <strain evidence="2 3">GI</strain>
    </source>
</reference>
<dbReference type="Proteomes" id="UP000266934">
    <property type="component" value="Chromosome"/>
</dbReference>
<keyword evidence="1" id="KW-0732">Signal</keyword>
<evidence type="ECO:0000313" key="3">
    <source>
        <dbReference type="Proteomes" id="UP000266934"/>
    </source>
</evidence>
<organism evidence="2 3">
    <name type="scientific">Blastochloris tepida</name>
    <dbReference type="NCBI Taxonomy" id="2233851"/>
    <lineage>
        <taxon>Bacteria</taxon>
        <taxon>Pseudomonadati</taxon>
        <taxon>Pseudomonadota</taxon>
        <taxon>Alphaproteobacteria</taxon>
        <taxon>Hyphomicrobiales</taxon>
        <taxon>Blastochloridaceae</taxon>
        <taxon>Blastochloris</taxon>
    </lineage>
</organism>
<proteinExistence type="predicted"/>